<dbReference type="SMART" id="SM00487">
    <property type="entry name" value="DEXDc"/>
    <property type="match status" value="1"/>
</dbReference>
<evidence type="ECO:0000313" key="7">
    <source>
        <dbReference type="EMBL" id="SDG25267.1"/>
    </source>
</evidence>
<evidence type="ECO:0000259" key="6">
    <source>
        <dbReference type="PROSITE" id="PS51194"/>
    </source>
</evidence>
<dbReference type="PANTHER" id="PTHR47961">
    <property type="entry name" value="DNA POLYMERASE THETA, PUTATIVE (AFU_ORTHOLOGUE AFUA_1G05260)-RELATED"/>
    <property type="match status" value="1"/>
</dbReference>
<dbReference type="InterPro" id="IPR050474">
    <property type="entry name" value="Hel308_SKI2-like"/>
</dbReference>
<dbReference type="InterPro" id="IPR011545">
    <property type="entry name" value="DEAD/DEAH_box_helicase_dom"/>
</dbReference>
<evidence type="ECO:0000256" key="3">
    <source>
        <dbReference type="ARBA" id="ARBA00022806"/>
    </source>
</evidence>
<dbReference type="GO" id="GO:0003676">
    <property type="term" value="F:nucleic acid binding"/>
    <property type="evidence" value="ECO:0007669"/>
    <property type="project" value="InterPro"/>
</dbReference>
<dbReference type="InterPro" id="IPR027417">
    <property type="entry name" value="P-loop_NTPase"/>
</dbReference>
<reference evidence="7 8" key="1">
    <citation type="submission" date="2016-10" db="EMBL/GenBank/DDBJ databases">
        <authorList>
            <person name="de Groot N.N."/>
        </authorList>
    </citation>
    <scope>NUCLEOTIDE SEQUENCE [LARGE SCALE GENOMIC DNA]</scope>
    <source>
        <strain evidence="7 8">DSM 25584</strain>
    </source>
</reference>
<keyword evidence="8" id="KW-1185">Reference proteome</keyword>
<dbReference type="GO" id="GO:0016787">
    <property type="term" value="F:hydrolase activity"/>
    <property type="evidence" value="ECO:0007669"/>
    <property type="project" value="UniProtKB-KW"/>
</dbReference>
<dbReference type="PANTHER" id="PTHR47961:SF6">
    <property type="entry name" value="DNA-DIRECTED DNA POLYMERASE"/>
    <property type="match status" value="1"/>
</dbReference>
<accession>A0A1G7SQA1</accession>
<evidence type="ECO:0000256" key="2">
    <source>
        <dbReference type="ARBA" id="ARBA00022801"/>
    </source>
</evidence>
<dbReference type="Pfam" id="PF00271">
    <property type="entry name" value="Helicase_C"/>
    <property type="match status" value="1"/>
</dbReference>
<name>A0A1G7SQA1_9PROT</name>
<feature type="domain" description="Helicase ATP-binding" evidence="5">
    <location>
        <begin position="1"/>
        <end position="146"/>
    </location>
</feature>
<keyword evidence="2" id="KW-0378">Hydrolase</keyword>
<dbReference type="PROSITE" id="PS51192">
    <property type="entry name" value="HELICASE_ATP_BIND_1"/>
    <property type="match status" value="1"/>
</dbReference>
<sequence length="711" mass="80789">MLQDYEWISFSAPTSAGKSFILYQWVINKLKNKKYGDIVIIVPTRALITQCSNDLRELISKSGLKNEVFNVPGEFDSSGANCVYVYTQERLYQHMVHTRSQSGFSLIIVDEAHKVSDAQRGVFLQLTLERVITSNKRAQFVFSSPLTDNPGKLLRSAPTGATAESMTGYINTVNQNLVWVAQVERKPTRWKLLNVADDEVRDIGRLELDYGPRKPRDRFASVAYKLGGGRPGNVVYVNGPNEAEQISHLLVLQIGGQVEETDELINLSNAIRKTIHPNYMLARFVRSGVAFHYGVIPQNIRDEIERLFRNGQIKYLVATSTLVEGVNLACRNIFLRGPKTGNEPMGPGDFWNLAGRAGRWGKEFQGNIICVDPYWTGLWAEGEPPRERTKFSIYPKAEVLLRDPTRIIDFIDKGGIARRVGDKDAESVWHYLCAQYIEFGDLDKSFAGLYLREGWAETLQERVSATLTSCAVSWANILRNPGISVNAMDEIYQWFVLEVREGRSEELIPPPPTSDDAVRNYARLFNIMKRRMGAVNISSGSREPGDKDNRAMQVAILSANWMQGMSLPNIIDRKIKYEKRRKRKVDENSTIRDTMKDIEQCVRFEVPKYLSAYVDILYQCFQDYGVEIEDMRLDDLSERLEFGVATKTELSLIALGASRSAAMMAAPYLRAEELGKEEVRDALRKIDWRITDIPELIRREIVEVVWGHEGE</sequence>
<dbReference type="GO" id="GO:0005524">
    <property type="term" value="F:ATP binding"/>
    <property type="evidence" value="ECO:0007669"/>
    <property type="project" value="UniProtKB-KW"/>
</dbReference>
<dbReference type="AlphaFoldDB" id="A0A1G7SQA1"/>
<evidence type="ECO:0000259" key="5">
    <source>
        <dbReference type="PROSITE" id="PS51192"/>
    </source>
</evidence>
<evidence type="ECO:0000256" key="1">
    <source>
        <dbReference type="ARBA" id="ARBA00022741"/>
    </source>
</evidence>
<keyword evidence="4" id="KW-0067">ATP-binding</keyword>
<dbReference type="GO" id="GO:0004386">
    <property type="term" value="F:helicase activity"/>
    <property type="evidence" value="ECO:0007669"/>
    <property type="project" value="UniProtKB-KW"/>
</dbReference>
<gene>
    <name evidence="7" type="ORF">SAMN05216241_107107</name>
</gene>
<dbReference type="InterPro" id="IPR014001">
    <property type="entry name" value="Helicase_ATP-bd"/>
</dbReference>
<feature type="domain" description="Helicase C-terminal" evidence="6">
    <location>
        <begin position="250"/>
        <end position="405"/>
    </location>
</feature>
<dbReference type="STRING" id="1082479.SAMN05216241_107107"/>
<dbReference type="InterPro" id="IPR001650">
    <property type="entry name" value="Helicase_C-like"/>
</dbReference>
<keyword evidence="3 7" id="KW-0347">Helicase</keyword>
<evidence type="ECO:0000256" key="4">
    <source>
        <dbReference type="ARBA" id="ARBA00022840"/>
    </source>
</evidence>
<dbReference type="Gene3D" id="3.40.50.300">
    <property type="entry name" value="P-loop containing nucleotide triphosphate hydrolases"/>
    <property type="match status" value="2"/>
</dbReference>
<dbReference type="PROSITE" id="PS51194">
    <property type="entry name" value="HELICASE_CTER"/>
    <property type="match status" value="1"/>
</dbReference>
<dbReference type="EMBL" id="FNCE01000007">
    <property type="protein sequence ID" value="SDG25267.1"/>
    <property type="molecule type" value="Genomic_DNA"/>
</dbReference>
<proteinExistence type="predicted"/>
<dbReference type="Pfam" id="PF00270">
    <property type="entry name" value="DEAD"/>
    <property type="match status" value="1"/>
</dbReference>
<protein>
    <submittedName>
        <fullName evidence="7">Helicase conserved C-terminal domain-containing protein</fullName>
    </submittedName>
</protein>
<dbReference type="Proteomes" id="UP000199415">
    <property type="component" value="Unassembled WGS sequence"/>
</dbReference>
<organism evidence="7 8">
    <name type="scientific">Limimonas halophila</name>
    <dbReference type="NCBI Taxonomy" id="1082479"/>
    <lineage>
        <taxon>Bacteria</taxon>
        <taxon>Pseudomonadati</taxon>
        <taxon>Pseudomonadota</taxon>
        <taxon>Alphaproteobacteria</taxon>
        <taxon>Rhodospirillales</taxon>
        <taxon>Rhodovibrionaceae</taxon>
        <taxon>Limimonas</taxon>
    </lineage>
</organism>
<dbReference type="SUPFAM" id="SSF52540">
    <property type="entry name" value="P-loop containing nucleoside triphosphate hydrolases"/>
    <property type="match status" value="1"/>
</dbReference>
<dbReference type="SMART" id="SM00490">
    <property type="entry name" value="HELICc"/>
    <property type="match status" value="1"/>
</dbReference>
<evidence type="ECO:0000313" key="8">
    <source>
        <dbReference type="Proteomes" id="UP000199415"/>
    </source>
</evidence>
<keyword evidence="1" id="KW-0547">Nucleotide-binding</keyword>